<feature type="transmembrane region" description="Helical" evidence="7">
    <location>
        <begin position="99"/>
        <end position="118"/>
    </location>
</feature>
<feature type="transmembrane region" description="Helical" evidence="7">
    <location>
        <begin position="372"/>
        <end position="394"/>
    </location>
</feature>
<evidence type="ECO:0000256" key="1">
    <source>
        <dbReference type="ARBA" id="ARBA00004651"/>
    </source>
</evidence>
<keyword evidence="6 7" id="KW-0472">Membrane</keyword>
<feature type="transmembrane region" description="Helical" evidence="7">
    <location>
        <begin position="543"/>
        <end position="562"/>
    </location>
</feature>
<feature type="transmembrane region" description="Helical" evidence="7">
    <location>
        <begin position="169"/>
        <end position="194"/>
    </location>
</feature>
<dbReference type="Proteomes" id="UP000031967">
    <property type="component" value="Unassembled WGS sequence"/>
</dbReference>
<feature type="transmembrane region" description="Helical" evidence="7">
    <location>
        <begin position="327"/>
        <end position="352"/>
    </location>
</feature>
<evidence type="ECO:0000256" key="5">
    <source>
        <dbReference type="ARBA" id="ARBA00022989"/>
    </source>
</evidence>
<keyword evidence="9" id="KW-1185">Reference proteome</keyword>
<proteinExistence type="predicted"/>
<evidence type="ECO:0000256" key="3">
    <source>
        <dbReference type="ARBA" id="ARBA00022475"/>
    </source>
</evidence>
<protein>
    <submittedName>
        <fullName evidence="8">Uncharacterized protein</fullName>
    </submittedName>
</protein>
<keyword evidence="4 7" id="KW-0812">Transmembrane</keyword>
<evidence type="ECO:0000256" key="4">
    <source>
        <dbReference type="ARBA" id="ARBA00022692"/>
    </source>
</evidence>
<feature type="transmembrane region" description="Helical" evidence="7">
    <location>
        <begin position="125"/>
        <end position="149"/>
    </location>
</feature>
<dbReference type="SUPFAM" id="SSF161098">
    <property type="entry name" value="MetI-like"/>
    <property type="match status" value="2"/>
</dbReference>
<keyword evidence="2" id="KW-0813">Transport</keyword>
<keyword evidence="3" id="KW-1003">Cell membrane</keyword>
<evidence type="ECO:0000313" key="9">
    <source>
        <dbReference type="Proteomes" id="UP000031967"/>
    </source>
</evidence>
<feature type="transmembrane region" description="Helical" evidence="7">
    <location>
        <begin position="489"/>
        <end position="508"/>
    </location>
</feature>
<dbReference type="RefSeq" id="WP_041051017.1">
    <property type="nucleotide sequence ID" value="NZ_JXAK01000058.1"/>
</dbReference>
<evidence type="ECO:0000256" key="2">
    <source>
        <dbReference type="ARBA" id="ARBA00022448"/>
    </source>
</evidence>
<dbReference type="InterPro" id="IPR050809">
    <property type="entry name" value="UgpAE/MalFG_permease"/>
</dbReference>
<accession>A0ABR5AC59</accession>
<keyword evidence="5 7" id="KW-1133">Transmembrane helix</keyword>
<dbReference type="Gene3D" id="1.10.3720.10">
    <property type="entry name" value="MetI-like"/>
    <property type="match status" value="2"/>
</dbReference>
<name>A0ABR5AC59_9BACL</name>
<dbReference type="InterPro" id="IPR035906">
    <property type="entry name" value="MetI-like_sf"/>
</dbReference>
<comment type="subcellular location">
    <subcellularLocation>
        <location evidence="1">Cell membrane</location>
        <topology evidence="1">Multi-pass membrane protein</topology>
    </subcellularLocation>
</comment>
<evidence type="ECO:0000256" key="7">
    <source>
        <dbReference type="SAM" id="Phobius"/>
    </source>
</evidence>
<feature type="transmembrane region" description="Helical" evidence="7">
    <location>
        <begin position="406"/>
        <end position="427"/>
    </location>
</feature>
<feature type="transmembrane region" description="Helical" evidence="7">
    <location>
        <begin position="30"/>
        <end position="56"/>
    </location>
</feature>
<feature type="transmembrane region" description="Helical" evidence="7">
    <location>
        <begin position="280"/>
        <end position="300"/>
    </location>
</feature>
<organism evidence="8 9">
    <name type="scientific">Gordoniibacillus kamchatkensis</name>
    <dbReference type="NCBI Taxonomy" id="1590651"/>
    <lineage>
        <taxon>Bacteria</taxon>
        <taxon>Bacillati</taxon>
        <taxon>Bacillota</taxon>
        <taxon>Bacilli</taxon>
        <taxon>Bacillales</taxon>
        <taxon>Paenibacillaceae</taxon>
        <taxon>Gordoniibacillus</taxon>
    </lineage>
</organism>
<feature type="transmembrane region" description="Helical" evidence="7">
    <location>
        <begin position="439"/>
        <end position="459"/>
    </location>
</feature>
<dbReference type="PANTHER" id="PTHR43227:SF11">
    <property type="entry name" value="BLL4140 PROTEIN"/>
    <property type="match status" value="1"/>
</dbReference>
<feature type="transmembrane region" description="Helical" evidence="7">
    <location>
        <begin position="220"/>
        <end position="239"/>
    </location>
</feature>
<sequence>METPALHDSEYVPAAPAGVWRRIWKYKLHYVIVIPAMLLIFLFKLFPLFAGILMSFKDYRPFRGMFGSPWVGLGNFAKLFEATQFRNALANTLIFKLEYVAATGILSLVVALAVSSIMSRRVRNIVSVLALAPYFIPSAVAAYAVMLALMPERLENFGLHFFVLGDPGLFRPMLVIVEAFKTCGIPIMMILAAIGSRKAATAPDGGDGAMRGESWAKTHMIPALRVISAFAVLQLSAVLSTDFDLLVNLINPLVRETSETLETYAYMEGLLMGRYATASAAWLLQFAVQAVCTLVAYFLLKRVCYTDLFYRTERSNGMGAYSKGRNAAGIAVSAIFSLVVLAAIYYICLYPFTVHSAFGASVWRALPATRYLGFMLICFAAVIVNLFITITLAYPLTVKDLPGRRAYKAILLIAMAAGAGTSLPEFLLAKSMGMVGTMYPQMVFGIFAIINVFVVKSIFNSKYAELKERAAAAGRGELHSFFALFLPKMWKPLIALGVLQFVSLWNGYQLPLLYTVRPDAGSPLIALHSLSIGKDVVPFGDPAILQLAAVICVPPLALLLIFRKWLTSEVLIGQTRKL</sequence>
<reference evidence="8 9" key="1">
    <citation type="submission" date="2014-12" db="EMBL/GenBank/DDBJ databases">
        <title>Draft genome sequence of Paenibacillus kamchatkensis strain B-2647.</title>
        <authorList>
            <person name="Karlyshev A.V."/>
            <person name="Kudryashova E.B."/>
        </authorList>
    </citation>
    <scope>NUCLEOTIDE SEQUENCE [LARGE SCALE GENOMIC DNA]</scope>
    <source>
        <strain evidence="8 9">VKM B-2647</strain>
    </source>
</reference>
<gene>
    <name evidence="8" type="ORF">SD70_25885</name>
</gene>
<dbReference type="EMBL" id="JXAK01000058">
    <property type="protein sequence ID" value="KIL38556.1"/>
    <property type="molecule type" value="Genomic_DNA"/>
</dbReference>
<evidence type="ECO:0000313" key="8">
    <source>
        <dbReference type="EMBL" id="KIL38556.1"/>
    </source>
</evidence>
<comment type="caution">
    <text evidence="8">The sequence shown here is derived from an EMBL/GenBank/DDBJ whole genome shotgun (WGS) entry which is preliminary data.</text>
</comment>
<evidence type="ECO:0000256" key="6">
    <source>
        <dbReference type="ARBA" id="ARBA00023136"/>
    </source>
</evidence>
<dbReference type="PANTHER" id="PTHR43227">
    <property type="entry name" value="BLL4140 PROTEIN"/>
    <property type="match status" value="1"/>
</dbReference>